<organism evidence="1">
    <name type="scientific">Abalone herpesvirus Victoria/AUS/2007</name>
    <dbReference type="NCBI Taxonomy" id="860344"/>
    <lineage>
        <taxon>Viruses</taxon>
        <taxon>Duplodnaviria</taxon>
        <taxon>Heunggongvirae</taxon>
        <taxon>Peploviricota</taxon>
        <taxon>Herviviricetes</taxon>
        <taxon>Herpesvirales</taxon>
        <taxon>Malacoherpesviridae</taxon>
        <taxon>Aurivirus</taxon>
        <taxon>Aurivirus haliotidmalaco1</taxon>
        <taxon>Haliotid herpesvirus 1</taxon>
    </lineage>
</organism>
<accession>E0ADK0</accession>
<name>E0ADK0_9VIRU</name>
<dbReference type="EMBL" id="HM631981">
    <property type="protein sequence ID" value="ADL16673.1"/>
    <property type="molecule type" value="Genomic_DNA"/>
</dbReference>
<sequence length="265" mass="30249">MKQVNKIRETYPSKGEPELIAVDSAVLWEVMMDNDSTDRDAAEALLTTLIDKVPCVRVLSREQYNGGTRGITATQTVFKPYCQRTGENKLADRIALFKLTRLRQVLLCVGADTAFAEAYEAVRDTAPYCACGYKGNLGVMKLSGCKHRMCEVCCETLDWCNRCGRRFETYDGVQKVTKLDRLFREKIKEVTRDVEASASFGFNKISEMKQLRSRYDKAVWVLLDFEPRSKVSEKMLAKNVKKLKKRGEEIQETIDKKLKAYGYSD</sequence>
<reference evidence="1" key="1">
    <citation type="submission" date="2010-06" db="EMBL/GenBank/DDBJ databases">
        <title>A neurotropic herpesvirus infecting the gastropod, abalone, shares ancestry with oyster herpesvirus and a herpesvirus associated with the amphioxus genome.</title>
        <authorList>
            <person name="Savin K.W."/>
            <person name="Cocks B.G."/>
            <person name="Wong F."/>
            <person name="Sawbridge T."/>
            <person name="Cogan N."/>
            <person name="Savage D."/>
            <person name="Warner S."/>
        </authorList>
    </citation>
    <scope>NUCLEOTIDE SEQUENCE</scope>
    <source>
        <strain evidence="1">Victoria</strain>
    </source>
</reference>
<evidence type="ECO:0000313" key="1">
    <source>
        <dbReference type="EMBL" id="ADL16673.1"/>
    </source>
</evidence>
<protein>
    <submittedName>
        <fullName evidence="1">AbHVp047c</fullName>
    </submittedName>
</protein>
<proteinExistence type="predicted"/>
<gene>
    <name evidence="1" type="ORF">AbHVp047c</name>
</gene>